<protein>
    <submittedName>
        <fullName evidence="1">Uncharacterized protein</fullName>
    </submittedName>
</protein>
<reference evidence="1 2" key="1">
    <citation type="submission" date="2024-01" db="EMBL/GenBank/DDBJ databases">
        <title>A telomere-to-telomere, gap-free genome of sweet tea (Lithocarpus litseifolius).</title>
        <authorList>
            <person name="Zhou J."/>
        </authorList>
    </citation>
    <scope>NUCLEOTIDE SEQUENCE [LARGE SCALE GENOMIC DNA]</scope>
    <source>
        <strain evidence="1">Zhou-2022a</strain>
        <tissue evidence="1">Leaf</tissue>
    </source>
</reference>
<evidence type="ECO:0000313" key="1">
    <source>
        <dbReference type="EMBL" id="KAK9985520.1"/>
    </source>
</evidence>
<gene>
    <name evidence="1" type="ORF">SO802_030471</name>
</gene>
<proteinExistence type="predicted"/>
<organism evidence="1 2">
    <name type="scientific">Lithocarpus litseifolius</name>
    <dbReference type="NCBI Taxonomy" id="425828"/>
    <lineage>
        <taxon>Eukaryota</taxon>
        <taxon>Viridiplantae</taxon>
        <taxon>Streptophyta</taxon>
        <taxon>Embryophyta</taxon>
        <taxon>Tracheophyta</taxon>
        <taxon>Spermatophyta</taxon>
        <taxon>Magnoliopsida</taxon>
        <taxon>eudicotyledons</taxon>
        <taxon>Gunneridae</taxon>
        <taxon>Pentapetalae</taxon>
        <taxon>rosids</taxon>
        <taxon>fabids</taxon>
        <taxon>Fagales</taxon>
        <taxon>Fagaceae</taxon>
        <taxon>Lithocarpus</taxon>
    </lineage>
</organism>
<name>A0AAW2BHM4_9ROSI</name>
<keyword evidence="2" id="KW-1185">Reference proteome</keyword>
<sequence>MYLDLNGIYHPSLGFQVVIKEAKQEDKTAQSVLVFEEVEEMKSGNLTLVVVKLEAHAIVNLVVIESDVVLVDVVPLLDPNLVGPCTSLSRHKLLQVTYGVILVALHTNLLPNRSFSTTSIIFTLHKSTTPALVTHTNFGEND</sequence>
<evidence type="ECO:0000313" key="2">
    <source>
        <dbReference type="Proteomes" id="UP001459277"/>
    </source>
</evidence>
<dbReference type="Proteomes" id="UP001459277">
    <property type="component" value="Unassembled WGS sequence"/>
</dbReference>
<comment type="caution">
    <text evidence="1">The sequence shown here is derived from an EMBL/GenBank/DDBJ whole genome shotgun (WGS) entry which is preliminary data.</text>
</comment>
<dbReference type="AlphaFoldDB" id="A0AAW2BHM4"/>
<dbReference type="EMBL" id="JAZDWU010000011">
    <property type="protein sequence ID" value="KAK9985520.1"/>
    <property type="molecule type" value="Genomic_DNA"/>
</dbReference>
<accession>A0AAW2BHM4</accession>